<dbReference type="InterPro" id="IPR043758">
    <property type="entry name" value="DUF5703"/>
</dbReference>
<protein>
    <submittedName>
        <fullName evidence="2">DUF5703 family protein</fullName>
    </submittedName>
</protein>
<evidence type="ECO:0000313" key="3">
    <source>
        <dbReference type="Proteomes" id="UP001589748"/>
    </source>
</evidence>
<organism evidence="2 3">
    <name type="scientific">Kineococcus gynurae</name>
    <dbReference type="NCBI Taxonomy" id="452979"/>
    <lineage>
        <taxon>Bacteria</taxon>
        <taxon>Bacillati</taxon>
        <taxon>Actinomycetota</taxon>
        <taxon>Actinomycetes</taxon>
        <taxon>Kineosporiales</taxon>
        <taxon>Kineosporiaceae</taxon>
        <taxon>Kineococcus</taxon>
    </lineage>
</organism>
<name>A0ABV5LQW0_9ACTN</name>
<evidence type="ECO:0000256" key="1">
    <source>
        <dbReference type="SAM" id="MobiDB-lite"/>
    </source>
</evidence>
<evidence type="ECO:0000313" key="2">
    <source>
        <dbReference type="EMBL" id="MFB9376436.1"/>
    </source>
</evidence>
<gene>
    <name evidence="2" type="ORF">ACFFVI_05600</name>
</gene>
<keyword evidence="3" id="KW-1185">Reference proteome</keyword>
<sequence length="81" mass="9250">MVPVQRVPDPANPGSPVPGPDPAFEYRVVTLGRETSRSDVRRLLTEHAEYGRWELARVVLYQGGARRVWLRRKIIRVARTA</sequence>
<comment type="caution">
    <text evidence="2">The sequence shown here is derived from an EMBL/GenBank/DDBJ whole genome shotgun (WGS) entry which is preliminary data.</text>
</comment>
<dbReference type="EMBL" id="JBHMDM010000003">
    <property type="protein sequence ID" value="MFB9376436.1"/>
    <property type="molecule type" value="Genomic_DNA"/>
</dbReference>
<reference evidence="2 3" key="1">
    <citation type="submission" date="2024-09" db="EMBL/GenBank/DDBJ databases">
        <authorList>
            <person name="Sun Q."/>
            <person name="Mori K."/>
        </authorList>
    </citation>
    <scope>NUCLEOTIDE SEQUENCE [LARGE SCALE GENOMIC DNA]</scope>
    <source>
        <strain evidence="2 3">TISTR 1856</strain>
    </source>
</reference>
<dbReference type="RefSeq" id="WP_380138341.1">
    <property type="nucleotide sequence ID" value="NZ_JBHLUI010000009.1"/>
</dbReference>
<dbReference type="Pfam" id="PF18963">
    <property type="entry name" value="DUF5703"/>
    <property type="match status" value="1"/>
</dbReference>
<accession>A0ABV5LQW0</accession>
<dbReference type="Proteomes" id="UP001589748">
    <property type="component" value="Unassembled WGS sequence"/>
</dbReference>
<proteinExistence type="predicted"/>
<feature type="region of interest" description="Disordered" evidence="1">
    <location>
        <begin position="1"/>
        <end position="22"/>
    </location>
</feature>
<feature type="compositionally biased region" description="Pro residues" evidence="1">
    <location>
        <begin position="10"/>
        <end position="21"/>
    </location>
</feature>